<accession>A0A3G3MGZ0</accession>
<keyword evidence="4" id="KW-0934">Plastid</keyword>
<sequence>MHYIKIYLKSLSIFNLDNFNIYSLSLLFGFFISTGLSTITTQTGDWSIIAAATIVTSQEIISKVIYRVKSKEYGTNGSAFQNCLKCCNAIKIGILYGLLVDAFKLGS</sequence>
<dbReference type="PANTHER" id="PTHR33787">
    <property type="match status" value="1"/>
</dbReference>
<evidence type="ECO:0000313" key="4">
    <source>
        <dbReference type="EMBL" id="AYR06108.1"/>
    </source>
</evidence>
<keyword evidence="3" id="KW-0812">Transmembrane</keyword>
<evidence type="ECO:0000256" key="3">
    <source>
        <dbReference type="SAM" id="Phobius"/>
    </source>
</evidence>
<keyword evidence="3" id="KW-1133">Transmembrane helix</keyword>
<proteinExistence type="inferred from homology"/>
<dbReference type="PANTHER" id="PTHR33787:SF5">
    <property type="entry name" value="YCF20-LIKE PROTEIN"/>
    <property type="match status" value="1"/>
</dbReference>
<dbReference type="RefSeq" id="YP_009541899.1">
    <property type="nucleotide sequence ID" value="NC_039978.1"/>
</dbReference>
<evidence type="ECO:0000256" key="2">
    <source>
        <dbReference type="ARBA" id="ARBA00021534"/>
    </source>
</evidence>
<feature type="transmembrane region" description="Helical" evidence="3">
    <location>
        <begin position="21"/>
        <end position="40"/>
    </location>
</feature>
<dbReference type="GeneID" id="38463674"/>
<reference evidence="4" key="1">
    <citation type="journal article" date="2018" name="Genome Biol. Evol.">
        <title>Mitochondrial and Plastid Genomes from Coralline Red Algae Provide Insights into the Incongruent Evolutionary Histories of Organelles.</title>
        <authorList>
            <person name="Lee J."/>
            <person name="Song H.J."/>
            <person name="In Park S."/>
            <person name="Lee Y.M."/>
            <person name="Jeong S.Y."/>
            <person name="Oh Cho T."/>
            <person name="Kim J.H."/>
            <person name="Choi H.G."/>
            <person name="Choi C.G."/>
            <person name="Nelson W.A."/>
            <person name="Fredericq S."/>
            <person name="Bhattacharya D."/>
            <person name="Su Yoon H."/>
        </authorList>
    </citation>
    <scope>NUCLEOTIDE SEQUENCE</scope>
</reference>
<protein>
    <recommendedName>
        <fullName evidence="2">Uncharacterized protein ycf20</fullName>
    </recommendedName>
</protein>
<evidence type="ECO:0000256" key="1">
    <source>
        <dbReference type="ARBA" id="ARBA00009846"/>
    </source>
</evidence>
<dbReference type="Pfam" id="PF04483">
    <property type="entry name" value="DUF565"/>
    <property type="match status" value="1"/>
</dbReference>
<organism evidence="4">
    <name type="scientific">Neogoniolithon spectabile</name>
    <dbReference type="NCBI Taxonomy" id="231755"/>
    <lineage>
        <taxon>Eukaryota</taxon>
        <taxon>Rhodophyta</taxon>
        <taxon>Florideophyceae</taxon>
        <taxon>Corallinophycidae</taxon>
        <taxon>Corallinales</taxon>
        <taxon>Spongitidaceae</taxon>
        <taxon>Neogoniolithoideae</taxon>
        <taxon>Neogoniolithon</taxon>
    </lineage>
</organism>
<gene>
    <name evidence="4" type="primary">ycf20</name>
</gene>
<dbReference type="InterPro" id="IPR007572">
    <property type="entry name" value="Uncharacterised_Ycf20"/>
</dbReference>
<geneLocation type="plastid" evidence="4"/>
<dbReference type="EMBL" id="MH281628">
    <property type="protein sequence ID" value="AYR06108.1"/>
    <property type="molecule type" value="Genomic_DNA"/>
</dbReference>
<dbReference type="AlphaFoldDB" id="A0A3G3MGZ0"/>
<comment type="similarity">
    <text evidence="1">Belongs to the ycf20 family.</text>
</comment>
<keyword evidence="3" id="KW-0472">Membrane</keyword>
<name>A0A3G3MGZ0_9FLOR</name>